<dbReference type="InterPro" id="IPR009078">
    <property type="entry name" value="Ferritin-like_SF"/>
</dbReference>
<feature type="binding site" evidence="4">
    <location>
        <position position="191"/>
    </location>
    <ligand>
        <name>Fe cation</name>
        <dbReference type="ChEBI" id="CHEBI:24875"/>
        <label>2</label>
    </ligand>
</feature>
<name>A0A172YK90_9GAMM</name>
<feature type="binding site" evidence="4">
    <location>
        <position position="94"/>
    </location>
    <ligand>
        <name>Fe cation</name>
        <dbReference type="ChEBI" id="CHEBI:24875"/>
        <label>1</label>
    </ligand>
</feature>
<keyword evidence="2" id="KW-0560">Oxidoreductase</keyword>
<keyword evidence="6" id="KW-1185">Reference proteome</keyword>
<evidence type="ECO:0000313" key="5">
    <source>
        <dbReference type="EMBL" id="ANF59405.1"/>
    </source>
</evidence>
<feature type="binding site" evidence="4">
    <location>
        <position position="225"/>
    </location>
    <ligand>
        <name>Fe cation</name>
        <dbReference type="ChEBI" id="CHEBI:24875"/>
        <label>2</label>
    </ligand>
</feature>
<keyword evidence="2 4" id="KW-0408">Iron</keyword>
<dbReference type="PIRSF" id="PIRSF000355">
    <property type="entry name" value="NrdB"/>
    <property type="match status" value="1"/>
</dbReference>
<dbReference type="Pfam" id="PF00268">
    <property type="entry name" value="Ribonuc_red_sm"/>
    <property type="match status" value="1"/>
</dbReference>
<reference evidence="5 6" key="1">
    <citation type="submission" date="2016-04" db="EMBL/GenBank/DDBJ databases">
        <title>Complete Genome Sequence of Halotalea alkalilenta IHB B 13600.</title>
        <authorList>
            <person name="Swarnkar M.K."/>
            <person name="Sharma A."/>
            <person name="Kaushal K."/>
            <person name="Soni R."/>
            <person name="Rana S."/>
            <person name="Singh A.K."/>
            <person name="Gulati A."/>
        </authorList>
    </citation>
    <scope>NUCLEOTIDE SEQUENCE [LARGE SCALE GENOMIC DNA]</scope>
    <source>
        <strain evidence="5 6">IHB B 13600</strain>
    </source>
</reference>
<evidence type="ECO:0000256" key="1">
    <source>
        <dbReference type="ARBA" id="ARBA00009303"/>
    </source>
</evidence>
<dbReference type="STRING" id="376489.A5892_00570"/>
<protein>
    <recommendedName>
        <fullName evidence="2">Ribonucleoside-diphosphate reductase subunit beta</fullName>
        <ecNumber evidence="2">1.17.4.1</ecNumber>
    </recommendedName>
</protein>
<dbReference type="Gene3D" id="1.10.620.20">
    <property type="entry name" value="Ribonucleotide Reductase, subunit A"/>
    <property type="match status" value="1"/>
</dbReference>
<dbReference type="GO" id="GO:0046872">
    <property type="term" value="F:metal ion binding"/>
    <property type="evidence" value="ECO:0007669"/>
    <property type="project" value="UniProtKB-KW"/>
</dbReference>
<feature type="binding site" evidence="4">
    <location>
        <position position="228"/>
    </location>
    <ligand>
        <name>Fe cation</name>
        <dbReference type="ChEBI" id="CHEBI:24875"/>
        <label>2</label>
    </ligand>
</feature>
<dbReference type="AlphaFoldDB" id="A0A172YK90"/>
<dbReference type="EC" id="1.17.4.1" evidence="2"/>
<organism evidence="5 6">
    <name type="scientific">Halotalea alkalilenta</name>
    <dbReference type="NCBI Taxonomy" id="376489"/>
    <lineage>
        <taxon>Bacteria</taxon>
        <taxon>Pseudomonadati</taxon>
        <taxon>Pseudomonadota</taxon>
        <taxon>Gammaproteobacteria</taxon>
        <taxon>Oceanospirillales</taxon>
        <taxon>Halomonadaceae</taxon>
        <taxon>Halotalea</taxon>
    </lineage>
</organism>
<dbReference type="KEGG" id="haa:A5892_00570"/>
<accession>A0A172YK90</accession>
<comment type="cofactor">
    <cofactor evidence="2 4">
        <name>Fe cation</name>
        <dbReference type="ChEBI" id="CHEBI:24875"/>
    </cofactor>
    <text evidence="2 4">Binds 2 iron ions per subunit.</text>
</comment>
<evidence type="ECO:0000256" key="3">
    <source>
        <dbReference type="PIRSR" id="PIRSR000355-1"/>
    </source>
</evidence>
<keyword evidence="2" id="KW-0215">Deoxyribonucleotide synthesis</keyword>
<gene>
    <name evidence="5" type="ORF">A5892_00570</name>
</gene>
<evidence type="ECO:0000313" key="6">
    <source>
        <dbReference type="Proteomes" id="UP000077875"/>
    </source>
</evidence>
<feature type="binding site" evidence="4">
    <location>
        <position position="124"/>
    </location>
    <ligand>
        <name>Fe cation</name>
        <dbReference type="ChEBI" id="CHEBI:24875"/>
        <label>2</label>
    </ligand>
</feature>
<dbReference type="RefSeq" id="WP_043445896.1">
    <property type="nucleotide sequence ID" value="NZ_CP015243.1"/>
</dbReference>
<comment type="catalytic activity">
    <reaction evidence="2">
        <text>a 2'-deoxyribonucleoside 5'-diphosphate + [thioredoxin]-disulfide + H2O = a ribonucleoside 5'-diphosphate + [thioredoxin]-dithiol</text>
        <dbReference type="Rhea" id="RHEA:23252"/>
        <dbReference type="Rhea" id="RHEA-COMP:10698"/>
        <dbReference type="Rhea" id="RHEA-COMP:10700"/>
        <dbReference type="ChEBI" id="CHEBI:15377"/>
        <dbReference type="ChEBI" id="CHEBI:29950"/>
        <dbReference type="ChEBI" id="CHEBI:50058"/>
        <dbReference type="ChEBI" id="CHEBI:57930"/>
        <dbReference type="ChEBI" id="CHEBI:73316"/>
        <dbReference type="EC" id="1.17.4.1"/>
    </reaction>
</comment>
<evidence type="ECO:0000256" key="2">
    <source>
        <dbReference type="PIRNR" id="PIRNR000355"/>
    </source>
</evidence>
<dbReference type="GO" id="GO:0004748">
    <property type="term" value="F:ribonucleoside-diphosphate reductase activity, thioredoxin disulfide as acceptor"/>
    <property type="evidence" value="ECO:0007669"/>
    <property type="project" value="UniProtKB-EC"/>
</dbReference>
<dbReference type="InterPro" id="IPR012348">
    <property type="entry name" value="RNR-like"/>
</dbReference>
<dbReference type="NCBIfam" id="NF007184">
    <property type="entry name" value="PRK09614.1-3"/>
    <property type="match status" value="1"/>
</dbReference>
<dbReference type="InterPro" id="IPR033909">
    <property type="entry name" value="RNR_small"/>
</dbReference>
<dbReference type="UniPathway" id="UPA00326"/>
<feature type="binding site" evidence="4">
    <location>
        <position position="124"/>
    </location>
    <ligand>
        <name>Fe cation</name>
        <dbReference type="ChEBI" id="CHEBI:24875"/>
        <label>1</label>
    </ligand>
</feature>
<dbReference type="PANTHER" id="PTHR23409:SF18">
    <property type="entry name" value="RIBONUCLEOSIDE-DIPHOSPHATE REDUCTASE SUBUNIT M2"/>
    <property type="match status" value="1"/>
</dbReference>
<proteinExistence type="inferred from homology"/>
<feature type="binding site" evidence="4">
    <location>
        <position position="127"/>
    </location>
    <ligand>
        <name>Fe cation</name>
        <dbReference type="ChEBI" id="CHEBI:24875"/>
        <label>1</label>
    </ligand>
</feature>
<keyword evidence="2 4" id="KW-0479">Metal-binding</keyword>
<comment type="similarity">
    <text evidence="1 2">Belongs to the ribonucleoside diphosphate reductase small chain family.</text>
</comment>
<dbReference type="SUPFAM" id="SSF47240">
    <property type="entry name" value="Ferritin-like"/>
    <property type="match status" value="1"/>
</dbReference>
<dbReference type="CDD" id="cd01049">
    <property type="entry name" value="RNRR2"/>
    <property type="match status" value="1"/>
</dbReference>
<evidence type="ECO:0000256" key="4">
    <source>
        <dbReference type="PIRSR" id="PIRSR000355-2"/>
    </source>
</evidence>
<sequence>MTTISATSRLDRIKILEPLNPNRSTGIINGKTSGILNWNDIPYPSFYRAYKELSTNYWIPDEVDMKGDAKQYGELSGKEKYAFDAIIGLLATLDSPQTRFIYNVAEYITDPAAHANAAIIGQQEVIHNESYSYVLASIAGLQDQNRVFELARTHPTIIKRNEPIMGAYNDFMTEKSAETLVRALIQSSILEGINFYSGFAYFYNLVRQNRMTGTGKIISFINRDELAHSKFISELIRAIVGENPELQGDRLTEYTHKAFAHAIDLETVWSSEVLDGIDGIDLDEMVGYVKYRANKMAGMLGIDKLYSQSSDNVMPWIKAYADNFTETKTDFFEMRNASYKKTNLDNGFDDL</sequence>
<dbReference type="PANTHER" id="PTHR23409">
    <property type="entry name" value="RIBONUCLEOSIDE-DIPHOSPHATE REDUCTASE SMALL CHAIN"/>
    <property type="match status" value="1"/>
</dbReference>
<dbReference type="Proteomes" id="UP000077875">
    <property type="component" value="Chromosome"/>
</dbReference>
<dbReference type="GO" id="GO:0009263">
    <property type="term" value="P:deoxyribonucleotide biosynthetic process"/>
    <property type="evidence" value="ECO:0007669"/>
    <property type="project" value="UniProtKB-KW"/>
</dbReference>
<comment type="function">
    <text evidence="2">Provides the precursors necessary for DNA synthesis. Catalyzes the biosynthesis of deoxyribonucleotides from the corresponding ribonucleotides.</text>
</comment>
<dbReference type="EMBL" id="CP015243">
    <property type="protein sequence ID" value="ANF59405.1"/>
    <property type="molecule type" value="Genomic_DNA"/>
</dbReference>
<dbReference type="InterPro" id="IPR000358">
    <property type="entry name" value="RNR_small_fam"/>
</dbReference>
<feature type="active site" evidence="3">
    <location>
        <position position="131"/>
    </location>
</feature>